<dbReference type="Proteomes" id="UP000289340">
    <property type="component" value="Chromosome 13"/>
</dbReference>
<proteinExistence type="predicted"/>
<dbReference type="AlphaFoldDB" id="A0A445HGT5"/>
<name>A0A445HGT5_GLYSO</name>
<keyword evidence="2" id="KW-0812">Transmembrane</keyword>
<comment type="caution">
    <text evidence="4">The sequence shown here is derived from an EMBL/GenBank/DDBJ whole genome shotgun (WGS) entry which is preliminary data.</text>
</comment>
<reference evidence="4 5" key="1">
    <citation type="submission" date="2018-09" db="EMBL/GenBank/DDBJ databases">
        <title>A high-quality reference genome of wild soybean provides a powerful tool to mine soybean genomes.</title>
        <authorList>
            <person name="Xie M."/>
            <person name="Chung C.Y.L."/>
            <person name="Li M.-W."/>
            <person name="Wong F.-L."/>
            <person name="Chan T.-F."/>
            <person name="Lam H.-M."/>
        </authorList>
    </citation>
    <scope>NUCLEOTIDE SEQUENCE [LARGE SCALE GENOMIC DNA]</scope>
    <source>
        <strain evidence="5">cv. W05</strain>
        <tissue evidence="4">Hypocotyl of etiolated seedlings</tissue>
    </source>
</reference>
<feature type="compositionally biased region" description="Pro residues" evidence="1">
    <location>
        <begin position="68"/>
        <end position="99"/>
    </location>
</feature>
<dbReference type="PANTHER" id="PTHR35094:SF3">
    <property type="entry name" value="PROTEIN, PUTATIVE-RELATED"/>
    <property type="match status" value="1"/>
</dbReference>
<organism evidence="4 5">
    <name type="scientific">Glycine soja</name>
    <name type="common">Wild soybean</name>
    <dbReference type="NCBI Taxonomy" id="3848"/>
    <lineage>
        <taxon>Eukaryota</taxon>
        <taxon>Viridiplantae</taxon>
        <taxon>Streptophyta</taxon>
        <taxon>Embryophyta</taxon>
        <taxon>Tracheophyta</taxon>
        <taxon>Spermatophyta</taxon>
        <taxon>Magnoliopsida</taxon>
        <taxon>eudicotyledons</taxon>
        <taxon>Gunneridae</taxon>
        <taxon>Pentapetalae</taxon>
        <taxon>rosids</taxon>
        <taxon>fabids</taxon>
        <taxon>Fabales</taxon>
        <taxon>Fabaceae</taxon>
        <taxon>Papilionoideae</taxon>
        <taxon>50 kb inversion clade</taxon>
        <taxon>NPAAA clade</taxon>
        <taxon>indigoferoid/millettioid clade</taxon>
        <taxon>Phaseoleae</taxon>
        <taxon>Glycine</taxon>
        <taxon>Glycine subgen. Soja</taxon>
    </lineage>
</organism>
<evidence type="ECO:0000256" key="3">
    <source>
        <dbReference type="SAM" id="SignalP"/>
    </source>
</evidence>
<feature type="chain" id="PRO_5019133563" evidence="3">
    <location>
        <begin position="28"/>
        <end position="169"/>
    </location>
</feature>
<evidence type="ECO:0000313" key="4">
    <source>
        <dbReference type="EMBL" id="RZB72807.1"/>
    </source>
</evidence>
<evidence type="ECO:0000313" key="5">
    <source>
        <dbReference type="Proteomes" id="UP000289340"/>
    </source>
</evidence>
<gene>
    <name evidence="4" type="ORF">D0Y65_036862</name>
</gene>
<feature type="region of interest" description="Disordered" evidence="1">
    <location>
        <begin position="66"/>
        <end position="102"/>
    </location>
</feature>
<keyword evidence="2" id="KW-0472">Membrane</keyword>
<dbReference type="EMBL" id="QZWG01000013">
    <property type="protein sequence ID" value="RZB72807.1"/>
    <property type="molecule type" value="Genomic_DNA"/>
</dbReference>
<protein>
    <submittedName>
        <fullName evidence="4">Uncharacterized protein</fullName>
    </submittedName>
</protein>
<dbReference type="PANTHER" id="PTHR35094">
    <property type="entry name" value="LEUCINE-RICH REPEAT EXTENSIN-LIKE PROTEIN 2"/>
    <property type="match status" value="1"/>
</dbReference>
<keyword evidence="3" id="KW-0732">Signal</keyword>
<evidence type="ECO:0000256" key="2">
    <source>
        <dbReference type="SAM" id="Phobius"/>
    </source>
</evidence>
<evidence type="ECO:0000256" key="1">
    <source>
        <dbReference type="SAM" id="MobiDB-lite"/>
    </source>
</evidence>
<keyword evidence="2" id="KW-1133">Transmembrane helix</keyword>
<feature type="transmembrane region" description="Helical" evidence="2">
    <location>
        <begin position="140"/>
        <end position="159"/>
    </location>
</feature>
<accession>A0A445HGT5</accession>
<keyword evidence="5" id="KW-1185">Reference proteome</keyword>
<sequence>MASPTPSLWPQKPTIVLLLICISFSHSYSVEEAITSSKKLDQPVFPPPAYTEIKCGSCPCGDTCGEQLPPPPPQPSPAPPPPCLSPPPPPPSPPPPKIPSCPQNCNPLPPPPPRFVYVPLPGVPKPYTWVYYYSAAENRGVGLIVLAGLGGLSMATLLLDDILKLKLYF</sequence>
<feature type="signal peptide" evidence="3">
    <location>
        <begin position="1"/>
        <end position="27"/>
    </location>
</feature>